<organism evidence="1 2">
    <name type="scientific">Xenoophorus captivus</name>
    <dbReference type="NCBI Taxonomy" id="1517983"/>
    <lineage>
        <taxon>Eukaryota</taxon>
        <taxon>Metazoa</taxon>
        <taxon>Chordata</taxon>
        <taxon>Craniata</taxon>
        <taxon>Vertebrata</taxon>
        <taxon>Euteleostomi</taxon>
        <taxon>Actinopterygii</taxon>
        <taxon>Neopterygii</taxon>
        <taxon>Teleostei</taxon>
        <taxon>Neoteleostei</taxon>
        <taxon>Acanthomorphata</taxon>
        <taxon>Ovalentaria</taxon>
        <taxon>Atherinomorphae</taxon>
        <taxon>Cyprinodontiformes</taxon>
        <taxon>Goodeidae</taxon>
        <taxon>Xenoophorus</taxon>
    </lineage>
</organism>
<dbReference type="InterPro" id="IPR032675">
    <property type="entry name" value="LRR_dom_sf"/>
</dbReference>
<evidence type="ECO:0000313" key="2">
    <source>
        <dbReference type="Proteomes" id="UP001434883"/>
    </source>
</evidence>
<evidence type="ECO:0000313" key="1">
    <source>
        <dbReference type="EMBL" id="MEQ2209279.1"/>
    </source>
</evidence>
<dbReference type="InterPro" id="IPR001611">
    <property type="entry name" value="Leu-rich_rpt"/>
</dbReference>
<accession>A0ABV0RMM7</accession>
<dbReference type="Proteomes" id="UP001434883">
    <property type="component" value="Unassembled WGS sequence"/>
</dbReference>
<dbReference type="EMBL" id="JAHRIN010051155">
    <property type="protein sequence ID" value="MEQ2209279.1"/>
    <property type="molecule type" value="Genomic_DNA"/>
</dbReference>
<dbReference type="PANTHER" id="PTHR46544">
    <property type="entry name" value="EXTRACELLULAR MATRIX PROTEIN 2-RELATED"/>
    <property type="match status" value="1"/>
</dbReference>
<dbReference type="SUPFAM" id="SSF52058">
    <property type="entry name" value="L domain-like"/>
    <property type="match status" value="1"/>
</dbReference>
<dbReference type="Pfam" id="PF00560">
    <property type="entry name" value="LRR_1"/>
    <property type="match status" value="1"/>
</dbReference>
<dbReference type="PANTHER" id="PTHR46544:SF1">
    <property type="entry name" value="EXTRACELLULAR MATRIX PROTEIN 2"/>
    <property type="match status" value="1"/>
</dbReference>
<proteinExistence type="predicted"/>
<name>A0ABV0RMM7_9TELE</name>
<feature type="non-terminal residue" evidence="1">
    <location>
        <position position="1"/>
    </location>
</feature>
<keyword evidence="2" id="KW-1185">Reference proteome</keyword>
<reference evidence="1 2" key="1">
    <citation type="submission" date="2021-06" db="EMBL/GenBank/DDBJ databases">
        <authorList>
            <person name="Palmer J.M."/>
        </authorList>
    </citation>
    <scope>NUCLEOTIDE SEQUENCE [LARGE SCALE GENOMIC DNA]</scope>
    <source>
        <strain evidence="1 2">XC_2019</strain>
        <tissue evidence="1">Muscle</tissue>
    </source>
</reference>
<protein>
    <submittedName>
        <fullName evidence="1">Uncharacterized protein</fullName>
    </submittedName>
</protein>
<comment type="caution">
    <text evidence="1">The sequence shown here is derived from an EMBL/GenBank/DDBJ whole genome shotgun (WGS) entry which is preliminary data.</text>
</comment>
<sequence>ELYLENNLIEEISETVFNRTTNLNLVSLRHNKLDETKIAPMAWFNHSRMIIYFIHLQNKQPEFPLRSSIGYIFAHMDPGLEYLYLSFNKLDGEGIEPESFFGAYHSMTEMCLDHNQLVHVPLGVSEMTSLHLLRLDNNRIRYRANIYRVF</sequence>
<dbReference type="InterPro" id="IPR043184">
    <property type="entry name" value="ECM2"/>
</dbReference>
<gene>
    <name evidence="1" type="ORF">XENOCAPTIV_027912</name>
</gene>
<dbReference type="Gene3D" id="3.80.10.10">
    <property type="entry name" value="Ribonuclease Inhibitor"/>
    <property type="match status" value="1"/>
</dbReference>